<keyword evidence="2" id="KW-1133">Transmembrane helix</keyword>
<gene>
    <name evidence="3" type="ORF">F8O04_09785</name>
</gene>
<dbReference type="Proteomes" id="UP000431744">
    <property type="component" value="Unassembled WGS sequence"/>
</dbReference>
<keyword evidence="4" id="KW-1185">Reference proteome</keyword>
<reference evidence="3 4" key="1">
    <citation type="submission" date="2019-09" db="EMBL/GenBank/DDBJ databases">
        <title>Phylogeny of genus Pseudoclavibacter and closely related genus.</title>
        <authorList>
            <person name="Li Y."/>
        </authorList>
    </citation>
    <scope>NUCLEOTIDE SEQUENCE [LARGE SCALE GENOMIC DNA]</scope>
    <source>
        <strain evidence="3 4">EGI 60007</strain>
    </source>
</reference>
<evidence type="ECO:0000313" key="3">
    <source>
        <dbReference type="EMBL" id="KAB1648016.1"/>
    </source>
</evidence>
<feature type="compositionally biased region" description="Low complexity" evidence="1">
    <location>
        <begin position="10"/>
        <end position="28"/>
    </location>
</feature>
<dbReference type="RefSeq" id="WP_158029211.1">
    <property type="nucleotide sequence ID" value="NZ_BMHG01000001.1"/>
</dbReference>
<name>A0A6H9WN11_9MICO</name>
<evidence type="ECO:0000313" key="4">
    <source>
        <dbReference type="Proteomes" id="UP000431744"/>
    </source>
</evidence>
<sequence length="239" mass="24720">MPRSNEPSRGFGAAPAHGAPPGHGPAVPTRRTPRLGWILLIVAVIAAIAAVGVLVLPGVLSSAFDPEDPRGDEQLSPFTGELPMSESHGLGERPRVAVDRGDDWDVGSVYLDGDLRQEQYTYEPAECAGIVIIETGVGELEGSGSDREASEAHMAATIGGAPADVQTVAVAAFGGGSIEFALAEYESSSPELPHVQVATRAFADSGTVIGLLTMCADQGDLGTAAEDFRDRATVAIDLM</sequence>
<dbReference type="EMBL" id="WBJY01000002">
    <property type="protein sequence ID" value="KAB1648016.1"/>
    <property type="molecule type" value="Genomic_DNA"/>
</dbReference>
<feature type="transmembrane region" description="Helical" evidence="2">
    <location>
        <begin position="37"/>
        <end position="60"/>
    </location>
</feature>
<evidence type="ECO:0000256" key="1">
    <source>
        <dbReference type="SAM" id="MobiDB-lite"/>
    </source>
</evidence>
<feature type="region of interest" description="Disordered" evidence="1">
    <location>
        <begin position="63"/>
        <end position="93"/>
    </location>
</feature>
<evidence type="ECO:0000256" key="2">
    <source>
        <dbReference type="SAM" id="Phobius"/>
    </source>
</evidence>
<keyword evidence="2" id="KW-0812">Transmembrane</keyword>
<organism evidence="3 4">
    <name type="scientific">Pseudoclavibacter endophyticus</name>
    <dbReference type="NCBI Taxonomy" id="1778590"/>
    <lineage>
        <taxon>Bacteria</taxon>
        <taxon>Bacillati</taxon>
        <taxon>Actinomycetota</taxon>
        <taxon>Actinomycetes</taxon>
        <taxon>Micrococcales</taxon>
        <taxon>Microbacteriaceae</taxon>
        <taxon>Pseudoclavibacter</taxon>
    </lineage>
</organism>
<comment type="caution">
    <text evidence="3">The sequence shown here is derived from an EMBL/GenBank/DDBJ whole genome shotgun (WGS) entry which is preliminary data.</text>
</comment>
<keyword evidence="2" id="KW-0472">Membrane</keyword>
<accession>A0A6H9WN11</accession>
<feature type="region of interest" description="Disordered" evidence="1">
    <location>
        <begin position="1"/>
        <end position="28"/>
    </location>
</feature>
<protein>
    <submittedName>
        <fullName evidence="3">Uncharacterized protein</fullName>
    </submittedName>
</protein>
<dbReference type="AlphaFoldDB" id="A0A6H9WN11"/>
<proteinExistence type="predicted"/>